<proteinExistence type="predicted"/>
<keyword evidence="2" id="KW-1185">Reference proteome</keyword>
<organism evidence="1 2">
    <name type="scientific">Lactiplantibacillus nangangensis</name>
    <dbReference type="NCBI Taxonomy" id="2559917"/>
    <lineage>
        <taxon>Bacteria</taxon>
        <taxon>Bacillati</taxon>
        <taxon>Bacillota</taxon>
        <taxon>Bacilli</taxon>
        <taxon>Lactobacillales</taxon>
        <taxon>Lactobacillaceae</taxon>
        <taxon>Lactiplantibacillus</taxon>
    </lineage>
</organism>
<name>A0ABW1SGG7_9LACO</name>
<dbReference type="EMBL" id="JBHSSE010000003">
    <property type="protein sequence ID" value="MFC6200608.1"/>
    <property type="molecule type" value="Genomic_DNA"/>
</dbReference>
<reference evidence="2" key="1">
    <citation type="journal article" date="2019" name="Int. J. Syst. Evol. Microbiol.">
        <title>The Global Catalogue of Microorganisms (GCM) 10K type strain sequencing project: providing services to taxonomists for standard genome sequencing and annotation.</title>
        <authorList>
            <consortium name="The Broad Institute Genomics Platform"/>
            <consortium name="The Broad Institute Genome Sequencing Center for Infectious Disease"/>
            <person name="Wu L."/>
            <person name="Ma J."/>
        </authorList>
    </citation>
    <scope>NUCLEOTIDE SEQUENCE [LARGE SCALE GENOMIC DNA]</scope>
    <source>
        <strain evidence="2">CCM 8930</strain>
    </source>
</reference>
<dbReference type="Proteomes" id="UP001596171">
    <property type="component" value="Unassembled WGS sequence"/>
</dbReference>
<dbReference type="RefSeq" id="WP_137614916.1">
    <property type="nucleotide sequence ID" value="NZ_BJDI01000001.1"/>
</dbReference>
<gene>
    <name evidence="1" type="ORF">ACFP1L_01700</name>
</gene>
<evidence type="ECO:0000313" key="2">
    <source>
        <dbReference type="Proteomes" id="UP001596171"/>
    </source>
</evidence>
<protein>
    <submittedName>
        <fullName evidence="1">Uncharacterized protein</fullName>
    </submittedName>
</protein>
<sequence length="99" mass="11464">MTEPLKSAEMQSLLTHDWRYQRAAAVLKGQWLTIVAEEELPFRQVIQPEDLQFAKALLISGTLTSQFEFDSYAGVQKIRRYFGNQLSVSAEQWLVRPYV</sequence>
<accession>A0ABW1SGG7</accession>
<evidence type="ECO:0000313" key="1">
    <source>
        <dbReference type="EMBL" id="MFC6200608.1"/>
    </source>
</evidence>
<comment type="caution">
    <text evidence="1">The sequence shown here is derived from an EMBL/GenBank/DDBJ whole genome shotgun (WGS) entry which is preliminary data.</text>
</comment>